<evidence type="ECO:0000313" key="2">
    <source>
        <dbReference type="EMBL" id="ERK53764.1"/>
    </source>
</evidence>
<evidence type="ECO:0000256" key="1">
    <source>
        <dbReference type="SAM" id="MobiDB-lite"/>
    </source>
</evidence>
<dbReference type="SUPFAM" id="SSF52540">
    <property type="entry name" value="P-loop containing nucleoside triphosphate hydrolases"/>
    <property type="match status" value="1"/>
</dbReference>
<protein>
    <recommendedName>
        <fullName evidence="4">ABC transporter, ATP-binding domain protein</fullName>
    </recommendedName>
</protein>
<feature type="compositionally biased region" description="Low complexity" evidence="1">
    <location>
        <begin position="267"/>
        <end position="277"/>
    </location>
</feature>
<sequence>MLGGTRGGGGPPRRPGERRVGASHRARRPRRIRLGRRHGLRAGPRRTPRAPESGIPGGEHRLRLPVLRSSPVLNVVESVGISPTALGVGRRERRGRSIAMLDAVGIGGYVEKLPDQLPGASSSGWPWRAPVKRPRLLLADEPAGALDEGSAEQVMDLMREPQRSFGTALIMATHDALVVRHASVGRRLASGHVEVVREREGSGTRSPRPRWASARFPLGSAWGMAGRLVLLRALAAVAPASSCGACPAMGTGPSPMAGTAGTRRASRPTWSSVSTRRPPTPSPRSPPRRVWTRRSPDTIAKGRTGVEGRRDLAVSVVPAPATIDDQAVGRLVLRVHRERRSSEGRARDGPLARPRRFGGRDLRRGSRAGAASRLHDVARGGHGADSPSSWSSAGPVQPTRHRNTVASAAHRGRRSSAHPARAPRHRSAGGGRIQPRRRLLPLLPHCDDDVHGLGGPS</sequence>
<dbReference type="InterPro" id="IPR015854">
    <property type="entry name" value="ABC_transpr_LolD-like"/>
</dbReference>
<dbReference type="GO" id="GO:0005886">
    <property type="term" value="C:plasma membrane"/>
    <property type="evidence" value="ECO:0007669"/>
    <property type="project" value="TreeGrafter"/>
</dbReference>
<dbReference type="Proteomes" id="UP000017052">
    <property type="component" value="Unassembled WGS sequence"/>
</dbReference>
<feature type="compositionally biased region" description="Gly residues" evidence="1">
    <location>
        <begin position="1"/>
        <end position="11"/>
    </location>
</feature>
<dbReference type="InterPro" id="IPR027417">
    <property type="entry name" value="P-loop_NTPase"/>
</dbReference>
<gene>
    <name evidence="2" type="ORF">HMPREF0682_1571</name>
</gene>
<feature type="compositionally biased region" description="Basic and acidic residues" evidence="1">
    <location>
        <begin position="340"/>
        <end position="350"/>
    </location>
</feature>
<evidence type="ECO:0008006" key="4">
    <source>
        <dbReference type="Google" id="ProtNLM"/>
    </source>
</evidence>
<dbReference type="AlphaFoldDB" id="U2QC81"/>
<dbReference type="GO" id="GO:0022857">
    <property type="term" value="F:transmembrane transporter activity"/>
    <property type="evidence" value="ECO:0007669"/>
    <property type="project" value="TreeGrafter"/>
</dbReference>
<dbReference type="Gene3D" id="3.40.50.300">
    <property type="entry name" value="P-loop containing nucleotide triphosphate hydrolases"/>
    <property type="match status" value="1"/>
</dbReference>
<dbReference type="PANTHER" id="PTHR24220">
    <property type="entry name" value="IMPORT ATP-BINDING PROTEIN"/>
    <property type="match status" value="1"/>
</dbReference>
<proteinExistence type="predicted"/>
<feature type="compositionally biased region" description="Basic residues" evidence="1">
    <location>
        <begin position="21"/>
        <end position="48"/>
    </location>
</feature>
<accession>U2QC81</accession>
<organism evidence="2 3">
    <name type="scientific">Propionibacterium acidifaciens F0233</name>
    <dbReference type="NCBI Taxonomy" id="553198"/>
    <lineage>
        <taxon>Bacteria</taxon>
        <taxon>Bacillati</taxon>
        <taxon>Actinomycetota</taxon>
        <taxon>Actinomycetes</taxon>
        <taxon>Propionibacteriales</taxon>
        <taxon>Propionibacteriaceae</taxon>
        <taxon>Propionibacterium</taxon>
    </lineage>
</organism>
<name>U2QC81_9ACTN</name>
<feature type="region of interest" description="Disordered" evidence="1">
    <location>
        <begin position="339"/>
        <end position="457"/>
    </location>
</feature>
<evidence type="ECO:0000313" key="3">
    <source>
        <dbReference type="Proteomes" id="UP000017052"/>
    </source>
</evidence>
<comment type="caution">
    <text evidence="2">The sequence shown here is derived from an EMBL/GenBank/DDBJ whole genome shotgun (WGS) entry which is preliminary data.</text>
</comment>
<reference evidence="2" key="1">
    <citation type="submission" date="2013-08" db="EMBL/GenBank/DDBJ databases">
        <authorList>
            <person name="Durkin A.S."/>
            <person name="Haft D.R."/>
            <person name="McCorrison J."/>
            <person name="Torralba M."/>
            <person name="Gillis M."/>
            <person name="Haft D.H."/>
            <person name="Methe B."/>
            <person name="Sutton G."/>
            <person name="Nelson K.E."/>
        </authorList>
    </citation>
    <scope>NUCLEOTIDE SEQUENCE [LARGE SCALE GENOMIC DNA]</scope>
    <source>
        <strain evidence="2">F0233</strain>
    </source>
</reference>
<dbReference type="EMBL" id="ACVN02000228">
    <property type="protein sequence ID" value="ERK53764.1"/>
    <property type="molecule type" value="Genomic_DNA"/>
</dbReference>
<feature type="compositionally biased region" description="Basic residues" evidence="1">
    <location>
        <begin position="410"/>
        <end position="427"/>
    </location>
</feature>
<keyword evidence="3" id="KW-1185">Reference proteome</keyword>
<feature type="region of interest" description="Disordered" evidence="1">
    <location>
        <begin position="246"/>
        <end position="306"/>
    </location>
</feature>
<feature type="region of interest" description="Disordered" evidence="1">
    <location>
        <begin position="1"/>
        <end position="60"/>
    </location>
</feature>